<protein>
    <submittedName>
        <fullName evidence="1">Uncharacterized protein</fullName>
    </submittedName>
</protein>
<keyword evidence="2" id="KW-1185">Reference proteome</keyword>
<sequence>MESNHSAPAFRDDTATDYGIPVTLDAEAKIDVLAEIVNDLLATLVNDGRMSRAEERTWRAATDAVVLDRPELIAPGGIIIAEAEQITRSACHD</sequence>
<gene>
    <name evidence="1" type="ORF">GCM10023191_063330</name>
</gene>
<dbReference type="EMBL" id="BAABHF010000039">
    <property type="protein sequence ID" value="GAA4506361.1"/>
    <property type="molecule type" value="Genomic_DNA"/>
</dbReference>
<reference evidence="2" key="1">
    <citation type="journal article" date="2019" name="Int. J. Syst. Evol. Microbiol.">
        <title>The Global Catalogue of Microorganisms (GCM) 10K type strain sequencing project: providing services to taxonomists for standard genome sequencing and annotation.</title>
        <authorList>
            <consortium name="The Broad Institute Genomics Platform"/>
            <consortium name="The Broad Institute Genome Sequencing Center for Infectious Disease"/>
            <person name="Wu L."/>
            <person name="Ma J."/>
        </authorList>
    </citation>
    <scope>NUCLEOTIDE SEQUENCE [LARGE SCALE GENOMIC DNA]</scope>
    <source>
        <strain evidence="2">JCM 17933</strain>
    </source>
</reference>
<dbReference type="RefSeq" id="WP_345470071.1">
    <property type="nucleotide sequence ID" value="NZ_BAABHF010000039.1"/>
</dbReference>
<organism evidence="1 2">
    <name type="scientific">Actinoallomurus oryzae</name>
    <dbReference type="NCBI Taxonomy" id="502180"/>
    <lineage>
        <taxon>Bacteria</taxon>
        <taxon>Bacillati</taxon>
        <taxon>Actinomycetota</taxon>
        <taxon>Actinomycetes</taxon>
        <taxon>Streptosporangiales</taxon>
        <taxon>Thermomonosporaceae</taxon>
        <taxon>Actinoallomurus</taxon>
    </lineage>
</organism>
<dbReference type="Proteomes" id="UP001500503">
    <property type="component" value="Unassembled WGS sequence"/>
</dbReference>
<proteinExistence type="predicted"/>
<comment type="caution">
    <text evidence="1">The sequence shown here is derived from an EMBL/GenBank/DDBJ whole genome shotgun (WGS) entry which is preliminary data.</text>
</comment>
<accession>A0ABP8QS80</accession>
<evidence type="ECO:0000313" key="2">
    <source>
        <dbReference type="Proteomes" id="UP001500503"/>
    </source>
</evidence>
<evidence type="ECO:0000313" key="1">
    <source>
        <dbReference type="EMBL" id="GAA4506361.1"/>
    </source>
</evidence>
<name>A0ABP8QS80_9ACTN</name>